<evidence type="ECO:0000313" key="3">
    <source>
        <dbReference type="Proteomes" id="UP000183635"/>
    </source>
</evidence>
<organism evidence="2 3">
    <name type="scientific">Paracoccus aminovorans</name>
    <dbReference type="NCBI Taxonomy" id="34004"/>
    <lineage>
        <taxon>Bacteria</taxon>
        <taxon>Pseudomonadati</taxon>
        <taxon>Pseudomonadota</taxon>
        <taxon>Alphaproteobacteria</taxon>
        <taxon>Rhodobacterales</taxon>
        <taxon>Paracoccaceae</taxon>
        <taxon>Paracoccus</taxon>
    </lineage>
</organism>
<dbReference type="Proteomes" id="UP000183635">
    <property type="component" value="Unassembled WGS sequence"/>
</dbReference>
<dbReference type="AlphaFoldDB" id="A0A1I3BHR5"/>
<dbReference type="Pfam" id="PF06568">
    <property type="entry name" value="YjiS-like"/>
    <property type="match status" value="1"/>
</dbReference>
<name>A0A1I3BHR5_9RHOB</name>
<keyword evidence="3" id="KW-1185">Reference proteome</keyword>
<gene>
    <name evidence="2" type="ORF">SAMN04488021_12213</name>
</gene>
<accession>A0A1I3BHR5</accession>
<reference evidence="2 3" key="1">
    <citation type="submission" date="2016-10" db="EMBL/GenBank/DDBJ databases">
        <authorList>
            <person name="de Groot N.N."/>
        </authorList>
    </citation>
    <scope>NUCLEOTIDE SEQUENCE [LARGE SCALE GENOMIC DNA]</scope>
    <source>
        <strain evidence="2 3">DSM 8537</strain>
    </source>
</reference>
<sequence length="95" mass="10675">MAKEICTMNPPLRSPWIGTALRAAMARLRGRFETNRRDRERRDAFLNLLRLDDQILDDIGVTRAEVARAARLPLRLNASDALAAKAHARRRGGIG</sequence>
<evidence type="ECO:0000259" key="1">
    <source>
        <dbReference type="Pfam" id="PF06568"/>
    </source>
</evidence>
<feature type="domain" description="YjiS-like" evidence="1">
    <location>
        <begin position="36"/>
        <end position="66"/>
    </location>
</feature>
<evidence type="ECO:0000313" key="2">
    <source>
        <dbReference type="EMBL" id="SFH61837.1"/>
    </source>
</evidence>
<dbReference type="InterPro" id="IPR009506">
    <property type="entry name" value="YjiS-like"/>
</dbReference>
<dbReference type="EMBL" id="FOPU01000022">
    <property type="protein sequence ID" value="SFH61837.1"/>
    <property type="molecule type" value="Genomic_DNA"/>
</dbReference>
<proteinExistence type="predicted"/>
<protein>
    <recommendedName>
        <fullName evidence="1">YjiS-like domain-containing protein</fullName>
    </recommendedName>
</protein>
<dbReference type="RefSeq" id="WP_074968610.1">
    <property type="nucleotide sequence ID" value="NZ_CBCRYP010000057.1"/>
</dbReference>